<dbReference type="Gene3D" id="3.30.70.1350">
    <property type="entry name" value="Cation efflux protein, cytoplasmic domain"/>
    <property type="match status" value="1"/>
</dbReference>
<dbReference type="Proteomes" id="UP000435357">
    <property type="component" value="Unassembled WGS sequence"/>
</dbReference>
<feature type="transmembrane region" description="Helical" evidence="7">
    <location>
        <begin position="12"/>
        <end position="31"/>
    </location>
</feature>
<feature type="domain" description="Cation efflux protein transmembrane" evidence="8">
    <location>
        <begin position="12"/>
        <end position="203"/>
    </location>
</feature>
<dbReference type="GO" id="GO:0005886">
    <property type="term" value="C:plasma membrane"/>
    <property type="evidence" value="ECO:0007669"/>
    <property type="project" value="TreeGrafter"/>
</dbReference>
<evidence type="ECO:0000256" key="6">
    <source>
        <dbReference type="ARBA" id="ARBA00023136"/>
    </source>
</evidence>
<dbReference type="InterPro" id="IPR027470">
    <property type="entry name" value="Cation_efflux_CTD"/>
</dbReference>
<keyword evidence="11" id="KW-1185">Reference proteome</keyword>
<keyword evidence="5 7" id="KW-1133">Transmembrane helix</keyword>
<dbReference type="SUPFAM" id="SSF160240">
    <property type="entry name" value="Cation efflux protein cytoplasmic domain-like"/>
    <property type="match status" value="1"/>
</dbReference>
<evidence type="ECO:0000256" key="1">
    <source>
        <dbReference type="ARBA" id="ARBA00004141"/>
    </source>
</evidence>
<dbReference type="PANTHER" id="PTHR43840:SF15">
    <property type="entry name" value="MITOCHONDRIAL METAL TRANSPORTER 1-RELATED"/>
    <property type="match status" value="1"/>
</dbReference>
<evidence type="ECO:0000256" key="3">
    <source>
        <dbReference type="ARBA" id="ARBA00022448"/>
    </source>
</evidence>
<dbReference type="OrthoDB" id="9806522at2"/>
<evidence type="ECO:0000256" key="2">
    <source>
        <dbReference type="ARBA" id="ARBA00008114"/>
    </source>
</evidence>
<evidence type="ECO:0000259" key="9">
    <source>
        <dbReference type="Pfam" id="PF16916"/>
    </source>
</evidence>
<keyword evidence="6 7" id="KW-0472">Membrane</keyword>
<dbReference type="Pfam" id="PF16916">
    <property type="entry name" value="ZT_dimer"/>
    <property type="match status" value="1"/>
</dbReference>
<protein>
    <submittedName>
        <fullName evidence="10">Cation transporter</fullName>
    </submittedName>
</protein>
<name>A0A6N6M2P1_9FLAO</name>
<feature type="transmembrane region" description="Helical" evidence="7">
    <location>
        <begin position="80"/>
        <end position="101"/>
    </location>
</feature>
<dbReference type="InterPro" id="IPR027469">
    <property type="entry name" value="Cation_efflux_TMD_sf"/>
</dbReference>
<feature type="transmembrane region" description="Helical" evidence="7">
    <location>
        <begin position="113"/>
        <end position="132"/>
    </location>
</feature>
<proteinExistence type="inferred from homology"/>
<dbReference type="AlphaFoldDB" id="A0A6N6M2P1"/>
<feature type="domain" description="Cation efflux protein cytoplasmic" evidence="9">
    <location>
        <begin position="208"/>
        <end position="287"/>
    </location>
</feature>
<feature type="transmembrane region" description="Helical" evidence="7">
    <location>
        <begin position="153"/>
        <end position="173"/>
    </location>
</feature>
<dbReference type="NCBIfam" id="TIGR01297">
    <property type="entry name" value="CDF"/>
    <property type="match status" value="1"/>
</dbReference>
<dbReference type="InterPro" id="IPR002524">
    <property type="entry name" value="Cation_efflux"/>
</dbReference>
<keyword evidence="3" id="KW-0813">Transport</keyword>
<sequence>MREKKNLHIQVIVLLVGTGLMMIKFGAWWISNSNAILTDAAESIVNVVAAALGVYALYLSSLPRDKNHPYGHGKAEFLSAGVEGSLVLTAGVIMIVKSVYGFTEERELGAIDYGLYIVIFAGVVNLVMGLILKKRGKKVNSLALESSGNHLLSDVYSTIGLVAGLILLYFFPYTWIDNALAILFGGIIAFSGLKIVRKSVAGIMDEVDEQLINELVRHLNKHRKPEWIDIHNFRVVKYGPKLHIDSHLTLPYYFDVERMHDEVEQVNKVVNDFAGEKVEMFIHVDPCIEEACAYCLMEDCPVRKHALKEKIDWNYSNVIKNQKHAYQKS</sequence>
<evidence type="ECO:0000256" key="5">
    <source>
        <dbReference type="ARBA" id="ARBA00022989"/>
    </source>
</evidence>
<dbReference type="GO" id="GO:0015093">
    <property type="term" value="F:ferrous iron transmembrane transporter activity"/>
    <property type="evidence" value="ECO:0007669"/>
    <property type="project" value="TreeGrafter"/>
</dbReference>
<keyword evidence="4 7" id="KW-0812">Transmembrane</keyword>
<organism evidence="10 11">
    <name type="scientific">Salibacter halophilus</name>
    <dbReference type="NCBI Taxonomy" id="1803916"/>
    <lineage>
        <taxon>Bacteria</taxon>
        <taxon>Pseudomonadati</taxon>
        <taxon>Bacteroidota</taxon>
        <taxon>Flavobacteriia</taxon>
        <taxon>Flavobacteriales</taxon>
        <taxon>Salibacteraceae</taxon>
        <taxon>Salibacter</taxon>
    </lineage>
</organism>
<comment type="caution">
    <text evidence="10">The sequence shown here is derived from an EMBL/GenBank/DDBJ whole genome shotgun (WGS) entry which is preliminary data.</text>
</comment>
<dbReference type="InterPro" id="IPR050291">
    <property type="entry name" value="CDF_Transporter"/>
</dbReference>
<dbReference type="EMBL" id="WACR01000008">
    <property type="protein sequence ID" value="KAB1063346.1"/>
    <property type="molecule type" value="Genomic_DNA"/>
</dbReference>
<evidence type="ECO:0000313" key="10">
    <source>
        <dbReference type="EMBL" id="KAB1063346.1"/>
    </source>
</evidence>
<dbReference type="GO" id="GO:0015086">
    <property type="term" value="F:cadmium ion transmembrane transporter activity"/>
    <property type="evidence" value="ECO:0007669"/>
    <property type="project" value="TreeGrafter"/>
</dbReference>
<dbReference type="SUPFAM" id="SSF161111">
    <property type="entry name" value="Cation efflux protein transmembrane domain-like"/>
    <property type="match status" value="1"/>
</dbReference>
<feature type="transmembrane region" description="Helical" evidence="7">
    <location>
        <begin position="179"/>
        <end position="196"/>
    </location>
</feature>
<dbReference type="Pfam" id="PF01545">
    <property type="entry name" value="Cation_efflux"/>
    <property type="match status" value="1"/>
</dbReference>
<evidence type="ECO:0000256" key="7">
    <source>
        <dbReference type="SAM" id="Phobius"/>
    </source>
</evidence>
<comment type="subcellular location">
    <subcellularLocation>
        <location evidence="1">Membrane</location>
        <topology evidence="1">Multi-pass membrane protein</topology>
    </subcellularLocation>
</comment>
<dbReference type="GO" id="GO:0006882">
    <property type="term" value="P:intracellular zinc ion homeostasis"/>
    <property type="evidence" value="ECO:0007669"/>
    <property type="project" value="TreeGrafter"/>
</dbReference>
<gene>
    <name evidence="10" type="ORF">F3059_09760</name>
</gene>
<dbReference type="GO" id="GO:0015341">
    <property type="term" value="F:zinc efflux antiporter activity"/>
    <property type="evidence" value="ECO:0007669"/>
    <property type="project" value="TreeGrafter"/>
</dbReference>
<accession>A0A6N6M2P1</accession>
<dbReference type="InterPro" id="IPR058533">
    <property type="entry name" value="Cation_efflux_TM"/>
</dbReference>
<dbReference type="RefSeq" id="WP_151168706.1">
    <property type="nucleotide sequence ID" value="NZ_WACR01000008.1"/>
</dbReference>
<dbReference type="PANTHER" id="PTHR43840">
    <property type="entry name" value="MITOCHONDRIAL METAL TRANSPORTER 1-RELATED"/>
    <property type="match status" value="1"/>
</dbReference>
<dbReference type="Gene3D" id="1.20.1510.10">
    <property type="entry name" value="Cation efflux protein transmembrane domain"/>
    <property type="match status" value="1"/>
</dbReference>
<evidence type="ECO:0000313" key="11">
    <source>
        <dbReference type="Proteomes" id="UP000435357"/>
    </source>
</evidence>
<dbReference type="InterPro" id="IPR036837">
    <property type="entry name" value="Cation_efflux_CTD_sf"/>
</dbReference>
<evidence type="ECO:0000259" key="8">
    <source>
        <dbReference type="Pfam" id="PF01545"/>
    </source>
</evidence>
<comment type="similarity">
    <text evidence="2">Belongs to the cation diffusion facilitator (CDF) transporter (TC 2.A.4) family.</text>
</comment>
<feature type="transmembrane region" description="Helical" evidence="7">
    <location>
        <begin position="43"/>
        <end position="59"/>
    </location>
</feature>
<reference evidence="10 11" key="1">
    <citation type="submission" date="2019-09" db="EMBL/GenBank/DDBJ databases">
        <title>Genomes of Cryomorphaceae.</title>
        <authorList>
            <person name="Bowman J.P."/>
        </authorList>
    </citation>
    <scope>NUCLEOTIDE SEQUENCE [LARGE SCALE GENOMIC DNA]</scope>
    <source>
        <strain evidence="10 11">KCTC 52047</strain>
    </source>
</reference>
<evidence type="ECO:0000256" key="4">
    <source>
        <dbReference type="ARBA" id="ARBA00022692"/>
    </source>
</evidence>